<dbReference type="EMBL" id="MU839002">
    <property type="protein sequence ID" value="KAK1769424.1"/>
    <property type="molecule type" value="Genomic_DNA"/>
</dbReference>
<dbReference type="PANTHER" id="PTHR14296">
    <property type="entry name" value="REMODELING AND SPACING FACTOR 1"/>
    <property type="match status" value="1"/>
</dbReference>
<feature type="region of interest" description="Disordered" evidence="4">
    <location>
        <begin position="493"/>
        <end position="825"/>
    </location>
</feature>
<keyword evidence="2" id="KW-0863">Zinc-finger</keyword>
<evidence type="ECO:0000313" key="6">
    <source>
        <dbReference type="EMBL" id="KAK1769424.1"/>
    </source>
</evidence>
<evidence type="ECO:0000256" key="4">
    <source>
        <dbReference type="SAM" id="MobiDB-lite"/>
    </source>
</evidence>
<evidence type="ECO:0000256" key="1">
    <source>
        <dbReference type="ARBA" id="ARBA00022723"/>
    </source>
</evidence>
<dbReference type="InterPro" id="IPR028938">
    <property type="entry name" value="Rsf1-like"/>
</dbReference>
<dbReference type="InterPro" id="IPR019786">
    <property type="entry name" value="Zinc_finger_PHD-type_CS"/>
</dbReference>
<dbReference type="InterPro" id="IPR013083">
    <property type="entry name" value="Znf_RING/FYVE/PHD"/>
</dbReference>
<reference evidence="6" key="1">
    <citation type="submission" date="2023-06" db="EMBL/GenBank/DDBJ databases">
        <title>Genome-scale phylogeny and comparative genomics of the fungal order Sordariales.</title>
        <authorList>
            <consortium name="Lawrence Berkeley National Laboratory"/>
            <person name="Hensen N."/>
            <person name="Bonometti L."/>
            <person name="Westerberg I."/>
            <person name="Brannstrom I.O."/>
            <person name="Guillou S."/>
            <person name="Cros-Aarteil S."/>
            <person name="Calhoun S."/>
            <person name="Haridas S."/>
            <person name="Kuo A."/>
            <person name="Mondo S."/>
            <person name="Pangilinan J."/>
            <person name="Riley R."/>
            <person name="Labutti K."/>
            <person name="Andreopoulos B."/>
            <person name="Lipzen A."/>
            <person name="Chen C."/>
            <person name="Yanf M."/>
            <person name="Daum C."/>
            <person name="Ng V."/>
            <person name="Clum A."/>
            <person name="Steindorff A."/>
            <person name="Ohm R."/>
            <person name="Martin F."/>
            <person name="Silar P."/>
            <person name="Natvig D."/>
            <person name="Lalanne C."/>
            <person name="Gautier V."/>
            <person name="Ament-Velasquez S.L."/>
            <person name="Kruys A."/>
            <person name="Hutchinson M.I."/>
            <person name="Powell A.J."/>
            <person name="Barry K."/>
            <person name="Miller A.N."/>
            <person name="Grigoriev I.V."/>
            <person name="Debuchy R."/>
            <person name="Gladieux P."/>
            <person name="Thoren M.H."/>
            <person name="Johannesson H."/>
        </authorList>
    </citation>
    <scope>NUCLEOTIDE SEQUENCE</scope>
    <source>
        <strain evidence="6">8032-3</strain>
    </source>
</reference>
<dbReference type="PROSITE" id="PS01359">
    <property type="entry name" value="ZF_PHD_1"/>
    <property type="match status" value="1"/>
</dbReference>
<dbReference type="GeneID" id="85306757"/>
<protein>
    <recommendedName>
        <fullName evidence="5">Zinc finger PHD-type domain-containing protein</fullName>
    </recommendedName>
</protein>
<dbReference type="PANTHER" id="PTHR14296:SF3">
    <property type="entry name" value="DIKAR, ISOFORM F"/>
    <property type="match status" value="1"/>
</dbReference>
<evidence type="ECO:0000313" key="7">
    <source>
        <dbReference type="Proteomes" id="UP001244011"/>
    </source>
</evidence>
<dbReference type="Proteomes" id="UP001244011">
    <property type="component" value="Unassembled WGS sequence"/>
</dbReference>
<feature type="compositionally biased region" description="Basic and acidic residues" evidence="4">
    <location>
        <begin position="328"/>
        <end position="348"/>
    </location>
</feature>
<keyword evidence="7" id="KW-1185">Reference proteome</keyword>
<keyword evidence="3" id="KW-0862">Zinc</keyword>
<name>A0AAJ0FNV8_9PEZI</name>
<dbReference type="InterPro" id="IPR011011">
    <property type="entry name" value="Znf_FYVE_PHD"/>
</dbReference>
<dbReference type="SMART" id="SM00249">
    <property type="entry name" value="PHD"/>
    <property type="match status" value="1"/>
</dbReference>
<evidence type="ECO:0000259" key="5">
    <source>
        <dbReference type="SMART" id="SM00249"/>
    </source>
</evidence>
<gene>
    <name evidence="6" type="ORF">QBC33DRAFT_319311</name>
</gene>
<organism evidence="6 7">
    <name type="scientific">Phialemonium atrogriseum</name>
    <dbReference type="NCBI Taxonomy" id="1093897"/>
    <lineage>
        <taxon>Eukaryota</taxon>
        <taxon>Fungi</taxon>
        <taxon>Dikarya</taxon>
        <taxon>Ascomycota</taxon>
        <taxon>Pezizomycotina</taxon>
        <taxon>Sordariomycetes</taxon>
        <taxon>Sordariomycetidae</taxon>
        <taxon>Cephalothecales</taxon>
        <taxon>Cephalothecaceae</taxon>
        <taxon>Phialemonium</taxon>
    </lineage>
</organism>
<evidence type="ECO:0000256" key="2">
    <source>
        <dbReference type="ARBA" id="ARBA00022771"/>
    </source>
</evidence>
<dbReference type="Pfam" id="PF00628">
    <property type="entry name" value="PHD"/>
    <property type="match status" value="1"/>
</dbReference>
<dbReference type="InterPro" id="IPR001965">
    <property type="entry name" value="Znf_PHD"/>
</dbReference>
<proteinExistence type="predicted"/>
<sequence length="825" mass="91694">MPSARKRTLHEVDTDNVDAPKEPSLLHRIRNMWQFANLCQWITLFGNVVKLDDFDIADLEAECLKPHSTALQDIGLALLKFLSSHRGLTHELFDEYTKRQYLAKAPGKNPFGADEEPRRFADFDVFTKICILQQMTQFVMINPDRLREKAEEQRDIDQTNWRIEPYGWDREDRTYFVLDDNRLYRQSEPPAPPARPKKTSKKAKAALRASKRRRISAALASDAEDAREESSADGQPATEPEDDGLGGMKWECVAVTLDEVRQFLATIQKTRDDNEKILRDQIQDHLLPILEKQEESMKRKQLQREKELLNLEKLAHAKRSSRLAGKAEQQKMEEQAREEERKIREQEVAARKEDQKRLKIEKERDRRLMSRAHRLREREARRLQHEEELAQLSEDSKNLGAAAAAGRMSERQLKAEIERKQQALKELTEEDDDWMFDCVCGVHGQIDDGTHSVSCEQCSVWQHSKCLGIAEEEAEKKDFHFVCDSCRRREQAEKERRPRMIKIKVNRPGSSPSSPAQRAPEGNSPPQPNRASQLVVELQSSSSHNAGASLPGELASRDDQAVKENGPNGGSLLPPFPHASGHSLTTALNLTSDPESATTISGTLPHAFAPGANPFSSPHPTLSPPDQSPNKSRAYHTIYDPSSPMTSNGHGVPNMGQQQIKQQQQPLNGGPIPFAVHPEATPKTTPPALFPAGVSAGVPSARDLAPQLTPSQRETGYDEKATPLPPSRGGLSPTKHSPPLSQQQQQQQQLFKQANGANGISPLHGAASSSLTGASPKPTILPPSAALSPSPPQQILTPPVKPAEPPRPAQQQGPPGAIWAPPTSS</sequence>
<dbReference type="GO" id="GO:0006355">
    <property type="term" value="P:regulation of DNA-templated transcription"/>
    <property type="evidence" value="ECO:0007669"/>
    <property type="project" value="InterPro"/>
</dbReference>
<dbReference type="GO" id="GO:0008270">
    <property type="term" value="F:zinc ion binding"/>
    <property type="evidence" value="ECO:0007669"/>
    <property type="project" value="UniProtKB-KW"/>
</dbReference>
<comment type="caution">
    <text evidence="6">The sequence shown here is derived from an EMBL/GenBank/DDBJ whole genome shotgun (WGS) entry which is preliminary data.</text>
</comment>
<feature type="compositionally biased region" description="Low complexity" evidence="4">
    <location>
        <begin position="532"/>
        <end position="543"/>
    </location>
</feature>
<dbReference type="SUPFAM" id="SSF57903">
    <property type="entry name" value="FYVE/PHD zinc finger"/>
    <property type="match status" value="1"/>
</dbReference>
<dbReference type="AlphaFoldDB" id="A0AAJ0FNV8"/>
<dbReference type="RefSeq" id="XP_060285637.1">
    <property type="nucleotide sequence ID" value="XM_060423570.1"/>
</dbReference>
<dbReference type="GO" id="GO:0031213">
    <property type="term" value="C:RSF complex"/>
    <property type="evidence" value="ECO:0007669"/>
    <property type="project" value="InterPro"/>
</dbReference>
<feature type="compositionally biased region" description="Pro residues" evidence="4">
    <location>
        <begin position="799"/>
        <end position="808"/>
    </location>
</feature>
<dbReference type="InterPro" id="IPR019787">
    <property type="entry name" value="Znf_PHD-finger"/>
</dbReference>
<keyword evidence="1" id="KW-0479">Metal-binding</keyword>
<feature type="compositionally biased region" description="Basic residues" evidence="4">
    <location>
        <begin position="195"/>
        <end position="215"/>
    </location>
</feature>
<accession>A0AAJ0FNV8</accession>
<feature type="compositionally biased region" description="Polar residues" evidence="4">
    <location>
        <begin position="582"/>
        <end position="602"/>
    </location>
</feature>
<dbReference type="Gene3D" id="3.30.40.10">
    <property type="entry name" value="Zinc/RING finger domain, C3HC4 (zinc finger)"/>
    <property type="match status" value="1"/>
</dbReference>
<evidence type="ECO:0000256" key="3">
    <source>
        <dbReference type="ARBA" id="ARBA00022833"/>
    </source>
</evidence>
<feature type="region of interest" description="Disordered" evidence="4">
    <location>
        <begin position="319"/>
        <end position="348"/>
    </location>
</feature>
<feature type="domain" description="Zinc finger PHD-type" evidence="5">
    <location>
        <begin position="437"/>
        <end position="487"/>
    </location>
</feature>
<feature type="compositionally biased region" description="Low complexity" evidence="4">
    <location>
        <begin position="809"/>
        <end position="825"/>
    </location>
</feature>
<feature type="region of interest" description="Disordered" evidence="4">
    <location>
        <begin position="184"/>
        <end position="247"/>
    </location>
</feature>